<dbReference type="AlphaFoldDB" id="A0A2H0UX80"/>
<dbReference type="EC" id="2.7.13.3" evidence="2"/>
<keyword evidence="7" id="KW-1133">Transmembrane helix</keyword>
<dbReference type="EMBL" id="PFAV01000034">
    <property type="protein sequence ID" value="PIR91442.1"/>
    <property type="molecule type" value="Genomic_DNA"/>
</dbReference>
<dbReference type="SMART" id="SM00388">
    <property type="entry name" value="HisKA"/>
    <property type="match status" value="1"/>
</dbReference>
<dbReference type="Gene3D" id="1.10.287.130">
    <property type="match status" value="1"/>
</dbReference>
<dbReference type="InterPro" id="IPR036890">
    <property type="entry name" value="HATPase_C_sf"/>
</dbReference>
<feature type="transmembrane region" description="Helical" evidence="7">
    <location>
        <begin position="30"/>
        <end position="50"/>
    </location>
</feature>
<keyword evidence="7" id="KW-0472">Membrane</keyword>
<gene>
    <name evidence="9" type="ORF">COU03_02030</name>
</gene>
<keyword evidence="6" id="KW-0902">Two-component regulatory system</keyword>
<dbReference type="InterPro" id="IPR050736">
    <property type="entry name" value="Sensor_HK_Regulatory"/>
</dbReference>
<dbReference type="PRINTS" id="PR00344">
    <property type="entry name" value="BCTRLSENSOR"/>
</dbReference>
<evidence type="ECO:0000256" key="5">
    <source>
        <dbReference type="ARBA" id="ARBA00022777"/>
    </source>
</evidence>
<evidence type="ECO:0000259" key="8">
    <source>
        <dbReference type="PROSITE" id="PS50109"/>
    </source>
</evidence>
<dbReference type="Proteomes" id="UP000228906">
    <property type="component" value="Unassembled WGS sequence"/>
</dbReference>
<dbReference type="SMART" id="SM00387">
    <property type="entry name" value="HATPase_c"/>
    <property type="match status" value="1"/>
</dbReference>
<protein>
    <recommendedName>
        <fullName evidence="2">histidine kinase</fullName>
        <ecNumber evidence="2">2.7.13.3</ecNumber>
    </recommendedName>
</protein>
<dbReference type="InterPro" id="IPR005467">
    <property type="entry name" value="His_kinase_dom"/>
</dbReference>
<comment type="catalytic activity">
    <reaction evidence="1">
        <text>ATP + protein L-histidine = ADP + protein N-phospho-L-histidine.</text>
        <dbReference type="EC" id="2.7.13.3"/>
    </reaction>
</comment>
<dbReference type="CDD" id="cd00075">
    <property type="entry name" value="HATPase"/>
    <property type="match status" value="1"/>
</dbReference>
<keyword evidence="4" id="KW-0808">Transferase</keyword>
<evidence type="ECO:0000256" key="4">
    <source>
        <dbReference type="ARBA" id="ARBA00022679"/>
    </source>
</evidence>
<evidence type="ECO:0000313" key="10">
    <source>
        <dbReference type="Proteomes" id="UP000228906"/>
    </source>
</evidence>
<dbReference type="InterPro" id="IPR003594">
    <property type="entry name" value="HATPase_dom"/>
</dbReference>
<dbReference type="SUPFAM" id="SSF55874">
    <property type="entry name" value="ATPase domain of HSP90 chaperone/DNA topoisomerase II/histidine kinase"/>
    <property type="match status" value="1"/>
</dbReference>
<evidence type="ECO:0000256" key="7">
    <source>
        <dbReference type="SAM" id="Phobius"/>
    </source>
</evidence>
<dbReference type="Gene3D" id="3.30.565.10">
    <property type="entry name" value="Histidine kinase-like ATPase, C-terminal domain"/>
    <property type="match status" value="1"/>
</dbReference>
<feature type="transmembrane region" description="Helical" evidence="7">
    <location>
        <begin position="62"/>
        <end position="82"/>
    </location>
</feature>
<evidence type="ECO:0000256" key="1">
    <source>
        <dbReference type="ARBA" id="ARBA00000085"/>
    </source>
</evidence>
<reference evidence="10" key="1">
    <citation type="submission" date="2017-09" db="EMBL/GenBank/DDBJ databases">
        <title>Depth-based differentiation of microbial function through sediment-hosted aquifers and enrichment of novel symbionts in the deep terrestrial subsurface.</title>
        <authorList>
            <person name="Probst A.J."/>
            <person name="Ladd B."/>
            <person name="Jarett J.K."/>
            <person name="Geller-Mcgrath D.E."/>
            <person name="Sieber C.M.K."/>
            <person name="Emerson J.B."/>
            <person name="Anantharaman K."/>
            <person name="Thomas B.C."/>
            <person name="Malmstrom R."/>
            <person name="Stieglmeier M."/>
            <person name="Klingl A."/>
            <person name="Woyke T."/>
            <person name="Ryan C.M."/>
            <person name="Banfield J.F."/>
        </authorList>
    </citation>
    <scope>NUCLEOTIDE SEQUENCE [LARGE SCALE GENOMIC DNA]</scope>
</reference>
<name>A0A2H0UX80_9BACT</name>
<keyword evidence="7" id="KW-0812">Transmembrane</keyword>
<sequence length="317" mass="35406">MFKEESIIQRINPVYPCRKYGVSVWQCPQFLFLVMGFIIIGAIVAAWFVASAKISDPTIVTLIVLIVGATSLILSFIITSSFERLAAASRMKTEFIGIVSHQLRAPLTNLRFSLDLLLSEKTEHIKIDPKEYFVILQENTKRMGVLIDNLLTISRLEGGKLPLDKKLVSLGEAVSNSVAKNKPFAAASQIRIVTNFQPDLGRVLVDPFWLDQIITNLLDNAIRYSKGGGQVDINIQRKGKKILLAIKDQGVGIPKEEQKFIFEKFFRSANALKQQTDGSGLGLYIVKKFIELLGGKIWFHSAVDKGTAFYFSLPEVK</sequence>
<dbReference type="GO" id="GO:0000155">
    <property type="term" value="F:phosphorelay sensor kinase activity"/>
    <property type="evidence" value="ECO:0007669"/>
    <property type="project" value="InterPro"/>
</dbReference>
<evidence type="ECO:0000256" key="6">
    <source>
        <dbReference type="ARBA" id="ARBA00023012"/>
    </source>
</evidence>
<keyword evidence="3" id="KW-0597">Phosphoprotein</keyword>
<dbReference type="InterPro" id="IPR004358">
    <property type="entry name" value="Sig_transdc_His_kin-like_C"/>
</dbReference>
<dbReference type="CDD" id="cd00082">
    <property type="entry name" value="HisKA"/>
    <property type="match status" value="1"/>
</dbReference>
<feature type="domain" description="Histidine kinase" evidence="8">
    <location>
        <begin position="98"/>
        <end position="317"/>
    </location>
</feature>
<dbReference type="PANTHER" id="PTHR43711">
    <property type="entry name" value="TWO-COMPONENT HISTIDINE KINASE"/>
    <property type="match status" value="1"/>
</dbReference>
<keyword evidence="5" id="KW-0418">Kinase</keyword>
<dbReference type="SUPFAM" id="SSF47384">
    <property type="entry name" value="Homodimeric domain of signal transducing histidine kinase"/>
    <property type="match status" value="1"/>
</dbReference>
<dbReference type="InterPro" id="IPR003661">
    <property type="entry name" value="HisK_dim/P_dom"/>
</dbReference>
<dbReference type="FunFam" id="3.30.565.10:FF:000006">
    <property type="entry name" value="Sensor histidine kinase WalK"/>
    <property type="match status" value="1"/>
</dbReference>
<dbReference type="Pfam" id="PF02518">
    <property type="entry name" value="HATPase_c"/>
    <property type="match status" value="1"/>
</dbReference>
<dbReference type="InterPro" id="IPR036097">
    <property type="entry name" value="HisK_dim/P_sf"/>
</dbReference>
<evidence type="ECO:0000256" key="3">
    <source>
        <dbReference type="ARBA" id="ARBA00022553"/>
    </source>
</evidence>
<accession>A0A2H0UX80</accession>
<comment type="caution">
    <text evidence="9">The sequence shown here is derived from an EMBL/GenBank/DDBJ whole genome shotgun (WGS) entry which is preliminary data.</text>
</comment>
<dbReference type="PROSITE" id="PS50109">
    <property type="entry name" value="HIS_KIN"/>
    <property type="match status" value="1"/>
</dbReference>
<evidence type="ECO:0000256" key="2">
    <source>
        <dbReference type="ARBA" id="ARBA00012438"/>
    </source>
</evidence>
<dbReference type="PANTHER" id="PTHR43711:SF1">
    <property type="entry name" value="HISTIDINE KINASE 1"/>
    <property type="match status" value="1"/>
</dbReference>
<organism evidence="9 10">
    <name type="scientific">bacterium (Candidatus Gribaldobacteria) CG10_big_fil_rev_8_21_14_0_10_41_12</name>
    <dbReference type="NCBI Taxonomy" id="2014277"/>
    <lineage>
        <taxon>Bacteria</taxon>
        <taxon>Candidatus Gribaldobacteria</taxon>
    </lineage>
</organism>
<dbReference type="Pfam" id="PF00512">
    <property type="entry name" value="HisKA"/>
    <property type="match status" value="1"/>
</dbReference>
<evidence type="ECO:0000313" key="9">
    <source>
        <dbReference type="EMBL" id="PIR91442.1"/>
    </source>
</evidence>
<proteinExistence type="predicted"/>